<dbReference type="Gene3D" id="3.40.50.10880">
    <property type="entry name" value="Uncharacterised protein PF01937, DUF89, domain 3"/>
    <property type="match status" value="1"/>
</dbReference>
<dbReference type="AlphaFoldDB" id="A0A1F4RBD7"/>
<dbReference type="Pfam" id="PF01937">
    <property type="entry name" value="ARMT1-like_dom"/>
    <property type="match status" value="1"/>
</dbReference>
<accession>A0A1F4RBD7</accession>
<gene>
    <name evidence="2" type="ORF">A3H38_05875</name>
</gene>
<dbReference type="PIRSF" id="PIRSF006593">
    <property type="entry name" value="UCP006593"/>
    <property type="match status" value="1"/>
</dbReference>
<comment type="caution">
    <text evidence="2">The sequence shown here is derived from an EMBL/GenBank/DDBJ whole genome shotgun (WGS) entry which is preliminary data.</text>
</comment>
<dbReference type="Proteomes" id="UP000176938">
    <property type="component" value="Unassembled WGS sequence"/>
</dbReference>
<evidence type="ECO:0000313" key="2">
    <source>
        <dbReference type="EMBL" id="OGC05491.1"/>
    </source>
</evidence>
<dbReference type="EMBL" id="METP01000040">
    <property type="protein sequence ID" value="OGC05491.1"/>
    <property type="molecule type" value="Genomic_DNA"/>
</dbReference>
<feature type="domain" description="Damage-control phosphatase ARMT1-like metal-binding" evidence="1">
    <location>
        <begin position="5"/>
        <end position="277"/>
    </location>
</feature>
<dbReference type="InterPro" id="IPR002791">
    <property type="entry name" value="ARMT1-like_metal-bd"/>
</dbReference>
<evidence type="ECO:0000259" key="1">
    <source>
        <dbReference type="Pfam" id="PF01937"/>
    </source>
</evidence>
<dbReference type="SUPFAM" id="SSF111321">
    <property type="entry name" value="AF1104-like"/>
    <property type="match status" value="1"/>
</dbReference>
<dbReference type="Gene3D" id="1.10.285.20">
    <property type="entry name" value="Uncharacterised protein PF01937, DUF89, domain 2"/>
    <property type="match status" value="1"/>
</dbReference>
<reference evidence="2 3" key="1">
    <citation type="journal article" date="2016" name="Nat. Commun.">
        <title>Thousands of microbial genomes shed light on interconnected biogeochemical processes in an aquifer system.</title>
        <authorList>
            <person name="Anantharaman K."/>
            <person name="Brown C.T."/>
            <person name="Hug L.A."/>
            <person name="Sharon I."/>
            <person name="Castelle C.J."/>
            <person name="Probst A.J."/>
            <person name="Thomas B.C."/>
            <person name="Singh A."/>
            <person name="Wilkins M.J."/>
            <person name="Karaoz U."/>
            <person name="Brodie E.L."/>
            <person name="Williams K.H."/>
            <person name="Hubbard S.S."/>
            <person name="Banfield J.F."/>
        </authorList>
    </citation>
    <scope>NUCLEOTIDE SEQUENCE [LARGE SCALE GENOMIC DNA]</scope>
</reference>
<protein>
    <recommendedName>
        <fullName evidence="1">Damage-control phosphatase ARMT1-like metal-binding domain-containing protein</fullName>
    </recommendedName>
</protein>
<proteinExistence type="predicted"/>
<sequence length="283" mass="31866">MKAFLECVSCIIRQTIEILQRVERSEKRRQDILSAVIKKLAKVDIHQMTPPEATKFAHDVIQKMTGIKDLYKKPKLQNNREALALYPYLKSLVAKAADPLLMAIRLAIAGNIIDLGALAEFDVKQTVKDVIKQKFAVSDYQRFKRELKRAKLLLYIGDNVGEIVFDKVLIEELIKQVGVVFAVKSEPVLNDVLMADARMVGLDKVVKVIKSGSDHAGTTMARGTKEFKRLFKKADMVIAKGQGNYETLDTEKKNIYFLLKVKCPCLAQANGFSQGDIILENLR</sequence>
<dbReference type="InterPro" id="IPR036075">
    <property type="entry name" value="ARMT-1-like_metal-bd_sf"/>
</dbReference>
<evidence type="ECO:0000313" key="3">
    <source>
        <dbReference type="Proteomes" id="UP000176938"/>
    </source>
</evidence>
<dbReference type="InterPro" id="IPR014444">
    <property type="entry name" value="PH1575-like"/>
</dbReference>
<organism evidence="2 3">
    <name type="scientific">candidate division WOR-1 bacterium RIFCSPLOWO2_02_FULL_46_20</name>
    <dbReference type="NCBI Taxonomy" id="1802567"/>
    <lineage>
        <taxon>Bacteria</taxon>
        <taxon>Bacillati</taxon>
        <taxon>Saganbacteria</taxon>
    </lineage>
</organism>
<name>A0A1F4RBD7_UNCSA</name>